<name>L7KEM3_9ACTN</name>
<dbReference type="OrthoDB" id="4371620at2"/>
<dbReference type="Proteomes" id="UP000010988">
    <property type="component" value="Unassembled WGS sequence"/>
</dbReference>
<evidence type="ECO:0000313" key="1">
    <source>
        <dbReference type="EMBL" id="GAC47049.1"/>
    </source>
</evidence>
<evidence type="ECO:0000313" key="2">
    <source>
        <dbReference type="Proteomes" id="UP000010988"/>
    </source>
</evidence>
<dbReference type="EMBL" id="BANR01000003">
    <property type="protein sequence ID" value="GAC47049.1"/>
    <property type="molecule type" value="Genomic_DNA"/>
</dbReference>
<proteinExistence type="predicted"/>
<comment type="caution">
    <text evidence="1">The sequence shown here is derived from an EMBL/GenBank/DDBJ whole genome shotgun (WGS) entry which is preliminary data.</text>
</comment>
<dbReference type="eggNOG" id="ENOG502Z9WS">
    <property type="taxonomic scope" value="Bacteria"/>
</dbReference>
<organism evidence="1 2">
    <name type="scientific">Gordonia aichiensis NBRC 108223</name>
    <dbReference type="NCBI Taxonomy" id="1220583"/>
    <lineage>
        <taxon>Bacteria</taxon>
        <taxon>Bacillati</taxon>
        <taxon>Actinomycetota</taxon>
        <taxon>Actinomycetes</taxon>
        <taxon>Mycobacteriales</taxon>
        <taxon>Gordoniaceae</taxon>
        <taxon>Gordonia</taxon>
    </lineage>
</organism>
<protein>
    <recommendedName>
        <fullName evidence="3">DUF1839 family protein</fullName>
    </recommendedName>
</protein>
<gene>
    <name evidence="1" type="ORF">GOACH_03_00650</name>
</gene>
<sequence>MTSNARVIDRRIPKNHVPHSTHSTSRIWPETNCYLDLCIELVHILGFDPTPMFACALSTDHDHDQWTFIKPEQNDLRELYGIEITEENVWRPVLETVESGPQRNILHTVEVDSWWLPDTSGTDYRSAHVKTTIVPLRVDRSAQRMTYLHNAGVHELSGDDFVGVFNLGEVPDAVLPPYVEQIRLVERHTSLAHVLVVARRHLDRRPDSNPIDRMSASVHRALEWLPAAGTGVFHLCSFATLRQCGATAEIAADLSSYLERNGAPGAGRAATHFRSVAELAKSVQFKVARAARGRSVVVDDLLETMAADWASAIGILDDAVPAIPAAALV</sequence>
<accession>L7KEM3</accession>
<dbReference type="RefSeq" id="WP_005169574.1">
    <property type="nucleotide sequence ID" value="NZ_BANR01000003.1"/>
</dbReference>
<dbReference type="Pfam" id="PF08893">
    <property type="entry name" value="DUF1839"/>
    <property type="match status" value="1"/>
</dbReference>
<dbReference type="STRING" id="1220583.GOACH_03_00650"/>
<dbReference type="InterPro" id="IPR014989">
    <property type="entry name" value="DUF1839"/>
</dbReference>
<evidence type="ECO:0008006" key="3">
    <source>
        <dbReference type="Google" id="ProtNLM"/>
    </source>
</evidence>
<keyword evidence="2" id="KW-1185">Reference proteome</keyword>
<reference evidence="1 2" key="1">
    <citation type="submission" date="2012-12" db="EMBL/GenBank/DDBJ databases">
        <title>Whole genome shotgun sequence of Gordonia aichiensis NBRC 108223.</title>
        <authorList>
            <person name="Isaki-Nakamura S."/>
            <person name="Hosoyama A."/>
            <person name="Tsuchikane K."/>
            <person name="Ando Y."/>
            <person name="Baba S."/>
            <person name="Ohji S."/>
            <person name="Hamada M."/>
            <person name="Tamura T."/>
            <person name="Yamazoe A."/>
            <person name="Yamazaki S."/>
            <person name="Fujita N."/>
        </authorList>
    </citation>
    <scope>NUCLEOTIDE SEQUENCE [LARGE SCALE GENOMIC DNA]</scope>
    <source>
        <strain evidence="1 2">NBRC 108223</strain>
    </source>
</reference>
<dbReference type="AlphaFoldDB" id="L7KEM3"/>